<protein>
    <submittedName>
        <fullName evidence="4">8109_t:CDS:1</fullName>
    </submittedName>
</protein>
<proteinExistence type="predicted"/>
<dbReference type="Proteomes" id="UP000789508">
    <property type="component" value="Unassembled WGS sequence"/>
</dbReference>
<dbReference type="InterPro" id="IPR002889">
    <property type="entry name" value="WSC_carb-bd"/>
</dbReference>
<keyword evidence="5" id="KW-1185">Reference proteome</keyword>
<dbReference type="PANTHER" id="PTHR45964:SF5">
    <property type="entry name" value="WSCD FAMILY MEMBER CG9164"/>
    <property type="match status" value="1"/>
</dbReference>
<evidence type="ECO:0000256" key="2">
    <source>
        <dbReference type="SAM" id="Phobius"/>
    </source>
</evidence>
<feature type="domain" description="WSC" evidence="3">
    <location>
        <begin position="165"/>
        <end position="259"/>
    </location>
</feature>
<dbReference type="InterPro" id="IPR051589">
    <property type="entry name" value="Sialate-O-sulfotransferase"/>
</dbReference>
<evidence type="ECO:0000256" key="1">
    <source>
        <dbReference type="ARBA" id="ARBA00022737"/>
    </source>
</evidence>
<dbReference type="PANTHER" id="PTHR45964">
    <property type="entry name" value="WSCD FAMILY MEMBER CG9164"/>
    <property type="match status" value="1"/>
</dbReference>
<dbReference type="EMBL" id="CAJVPS010000379">
    <property type="protein sequence ID" value="CAG8481801.1"/>
    <property type="molecule type" value="Genomic_DNA"/>
</dbReference>
<evidence type="ECO:0000259" key="3">
    <source>
        <dbReference type="PROSITE" id="PS51212"/>
    </source>
</evidence>
<accession>A0A9N8Z941</accession>
<feature type="transmembrane region" description="Helical" evidence="2">
    <location>
        <begin position="268"/>
        <end position="293"/>
    </location>
</feature>
<comment type="caution">
    <text evidence="4">The sequence shown here is derived from an EMBL/GenBank/DDBJ whole genome shotgun (WGS) entry which is preliminary data.</text>
</comment>
<name>A0A9N8Z941_9GLOM</name>
<evidence type="ECO:0000313" key="4">
    <source>
        <dbReference type="EMBL" id="CAG8481801.1"/>
    </source>
</evidence>
<dbReference type="SMART" id="SM00321">
    <property type="entry name" value="WSC"/>
    <property type="match status" value="2"/>
</dbReference>
<feature type="domain" description="WSC" evidence="3">
    <location>
        <begin position="30"/>
        <end position="139"/>
    </location>
</feature>
<dbReference type="PROSITE" id="PS51212">
    <property type="entry name" value="WSC"/>
    <property type="match status" value="2"/>
</dbReference>
<keyword evidence="1" id="KW-0677">Repeat</keyword>
<dbReference type="AlphaFoldDB" id="A0A9N8Z941"/>
<evidence type="ECO:0000313" key="5">
    <source>
        <dbReference type="Proteomes" id="UP000789508"/>
    </source>
</evidence>
<dbReference type="OrthoDB" id="2384258at2759"/>
<sequence length="317" mass="35224">MEEKELLSSNYLAKNVIINNTCYITRSHPREDPQGCYVLNKNSTESFNGLANLNLSDPYRDKDEDLMDPGFCVNLCTNFLFKYAALGNGTDCRCGTDDSLTAYTKLNDTDSLNYCNITCVGNTTDICGGKEAYTVYDITNELPSYKVPTIANDEKLALIHNLSNNSRYIGCIQDSPLCDQRILNGTFQKLPDMTVDKCIDSCGKDGFKYAGLEIGDECYCAMTYKPGIELKPEECSSSCPGNNFQLCGGPLSLSIYEVPQMTPTPSHALMLGLSLGLGIPVLLLLVVLVWRFCHRKRVNANKNEDFIIRDDTMYVVD</sequence>
<dbReference type="Pfam" id="PF01822">
    <property type="entry name" value="WSC"/>
    <property type="match status" value="2"/>
</dbReference>
<keyword evidence="2" id="KW-1133">Transmembrane helix</keyword>
<keyword evidence="2" id="KW-0472">Membrane</keyword>
<reference evidence="4" key="1">
    <citation type="submission" date="2021-06" db="EMBL/GenBank/DDBJ databases">
        <authorList>
            <person name="Kallberg Y."/>
            <person name="Tangrot J."/>
            <person name="Rosling A."/>
        </authorList>
    </citation>
    <scope>NUCLEOTIDE SEQUENCE</scope>
    <source>
        <strain evidence="4">FL130A</strain>
    </source>
</reference>
<keyword evidence="2" id="KW-0812">Transmembrane</keyword>
<organism evidence="4 5">
    <name type="scientific">Ambispora leptoticha</name>
    <dbReference type="NCBI Taxonomy" id="144679"/>
    <lineage>
        <taxon>Eukaryota</taxon>
        <taxon>Fungi</taxon>
        <taxon>Fungi incertae sedis</taxon>
        <taxon>Mucoromycota</taxon>
        <taxon>Glomeromycotina</taxon>
        <taxon>Glomeromycetes</taxon>
        <taxon>Archaeosporales</taxon>
        <taxon>Ambisporaceae</taxon>
        <taxon>Ambispora</taxon>
    </lineage>
</organism>
<gene>
    <name evidence="4" type="ORF">ALEPTO_LOCUS2526</name>
</gene>